<dbReference type="RefSeq" id="WP_090628555.1">
    <property type="nucleotide sequence ID" value="NZ_FOQO01000008.1"/>
</dbReference>
<dbReference type="PANTHER" id="PTHR35008">
    <property type="entry name" value="BLL4482 PROTEIN-RELATED"/>
    <property type="match status" value="1"/>
</dbReference>
<name>A0A1I3PJC3_9SPHI</name>
<dbReference type="STRING" id="1477437.SAMN05444682_10862"/>
<dbReference type="OrthoDB" id="9809720at2"/>
<dbReference type="PANTHER" id="PTHR35008:SF8">
    <property type="entry name" value="ALCOHOL DEHYDROGENASE CYTOCHROME C SUBUNIT"/>
    <property type="match status" value="1"/>
</dbReference>
<keyword evidence="1 4" id="KW-0349">Heme</keyword>
<keyword evidence="2 4" id="KW-0479">Metal-binding</keyword>
<dbReference type="GO" id="GO:0046872">
    <property type="term" value="F:metal ion binding"/>
    <property type="evidence" value="ECO:0007669"/>
    <property type="project" value="UniProtKB-KW"/>
</dbReference>
<proteinExistence type="predicted"/>
<dbReference type="GO" id="GO:0020037">
    <property type="term" value="F:heme binding"/>
    <property type="evidence" value="ECO:0007669"/>
    <property type="project" value="InterPro"/>
</dbReference>
<dbReference type="Gene3D" id="1.10.760.10">
    <property type="entry name" value="Cytochrome c-like domain"/>
    <property type="match status" value="2"/>
</dbReference>
<dbReference type="SUPFAM" id="SSF46626">
    <property type="entry name" value="Cytochrome c"/>
    <property type="match status" value="2"/>
</dbReference>
<dbReference type="AlphaFoldDB" id="A0A1I3PJC3"/>
<dbReference type="PROSITE" id="PS51007">
    <property type="entry name" value="CYTC"/>
    <property type="match status" value="2"/>
</dbReference>
<keyword evidence="3 4" id="KW-0408">Iron</keyword>
<evidence type="ECO:0000313" key="7">
    <source>
        <dbReference type="Proteomes" id="UP000198670"/>
    </source>
</evidence>
<evidence type="ECO:0000259" key="5">
    <source>
        <dbReference type="PROSITE" id="PS51007"/>
    </source>
</evidence>
<gene>
    <name evidence="6" type="ORF">SAMN05444682_10862</name>
</gene>
<organism evidence="6 7">
    <name type="scientific">Parapedobacter indicus</name>
    <dbReference type="NCBI Taxonomy" id="1477437"/>
    <lineage>
        <taxon>Bacteria</taxon>
        <taxon>Pseudomonadati</taxon>
        <taxon>Bacteroidota</taxon>
        <taxon>Sphingobacteriia</taxon>
        <taxon>Sphingobacteriales</taxon>
        <taxon>Sphingobacteriaceae</taxon>
        <taxon>Parapedobacter</taxon>
    </lineage>
</organism>
<dbReference type="InterPro" id="IPR009056">
    <property type="entry name" value="Cyt_c-like_dom"/>
</dbReference>
<keyword evidence="7" id="KW-1185">Reference proteome</keyword>
<dbReference type="Pfam" id="PF00034">
    <property type="entry name" value="Cytochrom_C"/>
    <property type="match status" value="1"/>
</dbReference>
<reference evidence="6 7" key="1">
    <citation type="submission" date="2016-10" db="EMBL/GenBank/DDBJ databases">
        <authorList>
            <person name="de Groot N.N."/>
        </authorList>
    </citation>
    <scope>NUCLEOTIDE SEQUENCE [LARGE SCALE GENOMIC DNA]</scope>
    <source>
        <strain evidence="6 7">RK1</strain>
    </source>
</reference>
<protein>
    <submittedName>
        <fullName evidence="6">Cytochrome c</fullName>
    </submittedName>
</protein>
<evidence type="ECO:0000256" key="4">
    <source>
        <dbReference type="PROSITE-ProRule" id="PRU00433"/>
    </source>
</evidence>
<evidence type="ECO:0000256" key="2">
    <source>
        <dbReference type="ARBA" id="ARBA00022723"/>
    </source>
</evidence>
<dbReference type="InterPro" id="IPR051459">
    <property type="entry name" value="Cytochrome_c-type_DH"/>
</dbReference>
<dbReference type="Proteomes" id="UP000198670">
    <property type="component" value="Unassembled WGS sequence"/>
</dbReference>
<feature type="domain" description="Cytochrome c" evidence="5">
    <location>
        <begin position="192"/>
        <end position="307"/>
    </location>
</feature>
<evidence type="ECO:0000256" key="1">
    <source>
        <dbReference type="ARBA" id="ARBA00022617"/>
    </source>
</evidence>
<dbReference type="EMBL" id="FOQO01000008">
    <property type="protein sequence ID" value="SFJ21419.1"/>
    <property type="molecule type" value="Genomic_DNA"/>
</dbReference>
<dbReference type="GO" id="GO:0009055">
    <property type="term" value="F:electron transfer activity"/>
    <property type="evidence" value="ECO:0007669"/>
    <property type="project" value="InterPro"/>
</dbReference>
<accession>A0A1I3PJC3</accession>
<dbReference type="InterPro" id="IPR036909">
    <property type="entry name" value="Cyt_c-like_dom_sf"/>
</dbReference>
<feature type="domain" description="Cytochrome c" evidence="5">
    <location>
        <begin position="42"/>
        <end position="156"/>
    </location>
</feature>
<evidence type="ECO:0000256" key="3">
    <source>
        <dbReference type="ARBA" id="ARBA00023004"/>
    </source>
</evidence>
<evidence type="ECO:0000313" key="6">
    <source>
        <dbReference type="EMBL" id="SFJ21419.1"/>
    </source>
</evidence>
<sequence length="320" mass="35374">MKKVIIIVVILITAVAVAVGYLKFALPDVGAAPEMKVELTPERIRRGEYLANHVAACMDCHSTRDWSRFSGPLQAGTLGKGGEYFGPEMGFPGKFYSRNLTPANLGDWTDGEIFRAITSGVDKIGRALFPVMPYPSYARMDQEDVLDIIAYIRSLSPIENKTPEPEPAFPMNFLINTLPVKPVFTQKPTKENPVAYGQYLVSVASCVDCHSPVDKGQVIMEKAFSGGREFGMPSGVVRSANITPDETTGIGAWTEQQFVAKFKEYSNPDRMPAVRPTDYNTLMPWSMYAGMDTADLRAIYAYLKSLPPIQHQVAKYSPNK</sequence>